<organism evidence="2 3">
    <name type="scientific">Dysgonomonas alginatilytica</name>
    <dbReference type="NCBI Taxonomy" id="1605892"/>
    <lineage>
        <taxon>Bacteria</taxon>
        <taxon>Pseudomonadati</taxon>
        <taxon>Bacteroidota</taxon>
        <taxon>Bacteroidia</taxon>
        <taxon>Bacteroidales</taxon>
        <taxon>Dysgonomonadaceae</taxon>
        <taxon>Dysgonomonas</taxon>
    </lineage>
</organism>
<dbReference type="PANTHER" id="PTHR45661:SF3">
    <property type="entry name" value="IG-LIKE DOMAIN-CONTAINING PROTEIN"/>
    <property type="match status" value="1"/>
</dbReference>
<keyword evidence="1" id="KW-0732">Signal</keyword>
<dbReference type="InterPro" id="IPR032675">
    <property type="entry name" value="LRR_dom_sf"/>
</dbReference>
<dbReference type="Pfam" id="PF13306">
    <property type="entry name" value="LRR_5"/>
    <property type="match status" value="3"/>
</dbReference>
<dbReference type="RefSeq" id="WP_170120010.1">
    <property type="nucleotide sequence ID" value="NZ_QICL01000003.1"/>
</dbReference>
<dbReference type="PANTHER" id="PTHR45661">
    <property type="entry name" value="SURFACE ANTIGEN"/>
    <property type="match status" value="1"/>
</dbReference>
<name>A0A2V3PU04_9BACT</name>
<gene>
    <name evidence="2" type="ORF">CLV62_10353</name>
</gene>
<dbReference type="InterPro" id="IPR053139">
    <property type="entry name" value="Surface_bspA-like"/>
</dbReference>
<evidence type="ECO:0000313" key="3">
    <source>
        <dbReference type="Proteomes" id="UP000247973"/>
    </source>
</evidence>
<accession>A0A2V3PU04</accession>
<keyword evidence="3" id="KW-1185">Reference proteome</keyword>
<dbReference type="InterPro" id="IPR026906">
    <property type="entry name" value="LRR_5"/>
</dbReference>
<evidence type="ECO:0000313" key="2">
    <source>
        <dbReference type="EMBL" id="PXV67380.1"/>
    </source>
</evidence>
<feature type="chain" id="PRO_5015891886" evidence="1">
    <location>
        <begin position="22"/>
        <end position="403"/>
    </location>
</feature>
<dbReference type="Gene3D" id="3.80.10.10">
    <property type="entry name" value="Ribonuclease Inhibitor"/>
    <property type="match status" value="2"/>
</dbReference>
<sequence>MKNKLFLTLLSVFLSITYSHAQLSKTIDVTTPGTLSLSLGDDKTKVSELTLTGTINDADFTTIKQMSLLKVLDMSTVNIVNGAIPASAFENRVMDRIVLPEDIKTIGDNCFKNTTLTSPLIFPSSVESLGNGALYQIRSSFDLSKTKGSLAYIGQYAFGNISAATLDFSDFSKLSSFGINGSSNPFKEYRGHVILPLHLISLPNCLFESFTGSVTLHEGIKTIGDNCFKNTTLTSPLIFPSSVESLGNGALYQIKSSFDLSKTKGSLAYIGQYTFGNISVETLNFSDFTKLSSFGINGVNNPFKEYRGHVILPLHLISLPNCLFESFTGSVTLHEGIKTIGDNCFKNTTLTSPLIFPSSVESLGNGALYQIKSSFDLSKTKGSLAYIGQYTFGNISVETLNFS</sequence>
<feature type="non-terminal residue" evidence="2">
    <location>
        <position position="403"/>
    </location>
</feature>
<dbReference type="EMBL" id="QICL01000003">
    <property type="protein sequence ID" value="PXV67380.1"/>
    <property type="molecule type" value="Genomic_DNA"/>
</dbReference>
<proteinExistence type="predicted"/>
<dbReference type="Proteomes" id="UP000247973">
    <property type="component" value="Unassembled WGS sequence"/>
</dbReference>
<feature type="signal peptide" evidence="1">
    <location>
        <begin position="1"/>
        <end position="21"/>
    </location>
</feature>
<protein>
    <submittedName>
        <fullName evidence="2">Leucine rich repeat (LRR) protein</fullName>
    </submittedName>
</protein>
<dbReference type="AlphaFoldDB" id="A0A2V3PU04"/>
<reference evidence="2 3" key="1">
    <citation type="submission" date="2018-03" db="EMBL/GenBank/DDBJ databases">
        <title>Genomic Encyclopedia of Archaeal and Bacterial Type Strains, Phase II (KMG-II): from individual species to whole genera.</title>
        <authorList>
            <person name="Goeker M."/>
        </authorList>
    </citation>
    <scope>NUCLEOTIDE SEQUENCE [LARGE SCALE GENOMIC DNA]</scope>
    <source>
        <strain evidence="2 3">DSM 100214</strain>
    </source>
</reference>
<comment type="caution">
    <text evidence="2">The sequence shown here is derived from an EMBL/GenBank/DDBJ whole genome shotgun (WGS) entry which is preliminary data.</text>
</comment>
<evidence type="ECO:0000256" key="1">
    <source>
        <dbReference type="SAM" id="SignalP"/>
    </source>
</evidence>